<dbReference type="KEGG" id="hazt:108666570"/>
<name>A0A8B7N6R8_HYAAZ</name>
<accession>A0A8B7N6R8</accession>
<reference evidence="3" key="1">
    <citation type="submission" date="2025-08" db="UniProtKB">
        <authorList>
            <consortium name="RefSeq"/>
        </authorList>
    </citation>
    <scope>IDENTIFICATION</scope>
    <source>
        <tissue evidence="3">Whole organism</tissue>
    </source>
</reference>
<protein>
    <submittedName>
        <fullName evidence="3">Uncharacterized protein LOC108666570</fullName>
    </submittedName>
</protein>
<gene>
    <name evidence="3" type="primary">LOC108666570</name>
</gene>
<feature type="region of interest" description="Disordered" evidence="1">
    <location>
        <begin position="321"/>
        <end position="431"/>
    </location>
</feature>
<dbReference type="AlphaFoldDB" id="A0A8B7N6R8"/>
<feature type="compositionally biased region" description="Basic residues" evidence="1">
    <location>
        <begin position="351"/>
        <end position="360"/>
    </location>
</feature>
<feature type="compositionally biased region" description="Low complexity" evidence="1">
    <location>
        <begin position="381"/>
        <end position="410"/>
    </location>
</feature>
<feature type="compositionally biased region" description="Pro residues" evidence="1">
    <location>
        <begin position="207"/>
        <end position="218"/>
    </location>
</feature>
<sequence>MMMAGASDEVQHYQQQHHHHQHQQQYADADSELDIHERDQVTACVSGESSDITSKPDLVRPSSDNLSALEQGREMIAEMNSTAHMAQIIGLNGQEIVVHPGNGHQMQDSSFTTLQKQGYANPQVDQQMQFQHLQHLKINGAQYQPAVKRDYGASYSSLSPANLCELGTEYYATTSTAPSGGTYATLAPRNRSRQQPAGGSHSYTLHRPPPLPKAPPTAPGSSPAQRPDITRDLVSRDKSCESRPEQQQLQLQGQIVENFNPNLAAVESLNDGGNKPDLTNHIMQGNLPRGNVEKDEQLILLRDFKSTSVYNGIPDAIIRQNMNNNRSPSHPINVEVPDSRTETAEDYNPKTGRRSSRRGRSSSERTAVSQLFHDDKDGQSRQRQPPSSDRSVGSPDGSGSRSSSSSLSGRNKSPKRSKRPSASAGISEYLNTDTIRRSGPLTASQQVVFSSSYSPPTIYYTTRPARNVTPEKYKRKKSLGSYPNEDLRSRRNSKSRSREELERNSTQKPSAKFSLENMNSVDQL</sequence>
<keyword evidence="2" id="KW-1185">Reference proteome</keyword>
<feature type="compositionally biased region" description="Polar residues" evidence="1">
    <location>
        <begin position="321"/>
        <end position="330"/>
    </location>
</feature>
<proteinExistence type="predicted"/>
<feature type="compositionally biased region" description="Basic and acidic residues" evidence="1">
    <location>
        <begin position="496"/>
        <end position="505"/>
    </location>
</feature>
<dbReference type="Proteomes" id="UP000694843">
    <property type="component" value="Unplaced"/>
</dbReference>
<feature type="region of interest" description="Disordered" evidence="1">
    <location>
        <begin position="44"/>
        <end position="63"/>
    </location>
</feature>
<dbReference type="GeneID" id="108666570"/>
<dbReference type="RefSeq" id="XP_018008964.2">
    <property type="nucleotide sequence ID" value="XM_018153475.2"/>
</dbReference>
<evidence type="ECO:0000313" key="3">
    <source>
        <dbReference type="RefSeq" id="XP_018008964.2"/>
    </source>
</evidence>
<feature type="region of interest" description="Disordered" evidence="1">
    <location>
        <begin position="1"/>
        <end position="29"/>
    </location>
</feature>
<feature type="region of interest" description="Disordered" evidence="1">
    <location>
        <begin position="175"/>
        <end position="228"/>
    </location>
</feature>
<evidence type="ECO:0000256" key="1">
    <source>
        <dbReference type="SAM" id="MobiDB-lite"/>
    </source>
</evidence>
<feature type="compositionally biased region" description="Polar residues" evidence="1">
    <location>
        <begin position="193"/>
        <end position="203"/>
    </location>
</feature>
<organism evidence="2 3">
    <name type="scientific">Hyalella azteca</name>
    <name type="common">Amphipod</name>
    <dbReference type="NCBI Taxonomy" id="294128"/>
    <lineage>
        <taxon>Eukaryota</taxon>
        <taxon>Metazoa</taxon>
        <taxon>Ecdysozoa</taxon>
        <taxon>Arthropoda</taxon>
        <taxon>Crustacea</taxon>
        <taxon>Multicrustacea</taxon>
        <taxon>Malacostraca</taxon>
        <taxon>Eumalacostraca</taxon>
        <taxon>Peracarida</taxon>
        <taxon>Amphipoda</taxon>
        <taxon>Senticaudata</taxon>
        <taxon>Talitrida</taxon>
        <taxon>Talitroidea</taxon>
        <taxon>Hyalellidae</taxon>
        <taxon>Hyalella</taxon>
    </lineage>
</organism>
<evidence type="ECO:0000313" key="2">
    <source>
        <dbReference type="Proteomes" id="UP000694843"/>
    </source>
</evidence>
<feature type="region of interest" description="Disordered" evidence="1">
    <location>
        <begin position="463"/>
        <end position="524"/>
    </location>
</feature>